<evidence type="ECO:0000313" key="3">
    <source>
        <dbReference type="Proteomes" id="UP001596152"/>
    </source>
</evidence>
<organism evidence="2 3">
    <name type="scientific">Brevundimonas staleyi</name>
    <dbReference type="NCBI Taxonomy" id="74326"/>
    <lineage>
        <taxon>Bacteria</taxon>
        <taxon>Pseudomonadati</taxon>
        <taxon>Pseudomonadota</taxon>
        <taxon>Alphaproteobacteria</taxon>
        <taxon>Caulobacterales</taxon>
        <taxon>Caulobacteraceae</taxon>
        <taxon>Brevundimonas</taxon>
    </lineage>
</organism>
<comment type="caution">
    <text evidence="2">The sequence shown here is derived from an EMBL/GenBank/DDBJ whole genome shotgun (WGS) entry which is preliminary data.</text>
</comment>
<sequence>MRVIALMAVAAVLASCGDGRTAKASGHPNAPGRDASAGAEETDNQHTFRDWLTACDNTGTCHAFGHATEGTGWVRITMAAGPDAQPEVVVGFWPDDGAFGGPVTARIDNVTFHGLIAATGEDALPVAIVDAELTRDMVDRIAQGQTMSLHAGSEGVTISLSGAAASLLWIDEHQGRLDTTTALFRKGARPAATVPAAMPRPRIVAAPAVSQAGYGDQEGQTLPAAIEALPAVVQCRAETAFNPDLQAVISSARLDANTILWSVPCGAGAYNLSNAYFTTTPAGTNPRRVTFPTASGEPRDQLVNAAYDPATRVIDAFNKGRGLGDCGLADSWTWTGRGFLLKSASEMSECWGVPSDYWPSSWVSE</sequence>
<accession>A0ABW0FME8</accession>
<protein>
    <submittedName>
        <fullName evidence="2">DUF1176 domain-containing protein</fullName>
    </submittedName>
</protein>
<reference evidence="3" key="1">
    <citation type="journal article" date="2019" name="Int. J. Syst. Evol. Microbiol.">
        <title>The Global Catalogue of Microorganisms (GCM) 10K type strain sequencing project: providing services to taxonomists for standard genome sequencing and annotation.</title>
        <authorList>
            <consortium name="The Broad Institute Genomics Platform"/>
            <consortium name="The Broad Institute Genome Sequencing Center for Infectious Disease"/>
            <person name="Wu L."/>
            <person name="Ma J."/>
        </authorList>
    </citation>
    <scope>NUCLEOTIDE SEQUENCE [LARGE SCALE GENOMIC DNA]</scope>
    <source>
        <strain evidence="3">JCM 12125</strain>
    </source>
</reference>
<gene>
    <name evidence="2" type="ORF">ACFPIE_01960</name>
</gene>
<proteinExistence type="predicted"/>
<keyword evidence="3" id="KW-1185">Reference proteome</keyword>
<dbReference type="EMBL" id="JBHSLF010000002">
    <property type="protein sequence ID" value="MFC5342659.1"/>
    <property type="molecule type" value="Genomic_DNA"/>
</dbReference>
<dbReference type="InterPro" id="IPR009560">
    <property type="entry name" value="DUF1176"/>
</dbReference>
<name>A0ABW0FME8_9CAUL</name>
<dbReference type="PROSITE" id="PS51257">
    <property type="entry name" value="PROKAR_LIPOPROTEIN"/>
    <property type="match status" value="1"/>
</dbReference>
<dbReference type="Pfam" id="PF06674">
    <property type="entry name" value="DUF1176"/>
    <property type="match status" value="1"/>
</dbReference>
<feature type="region of interest" description="Disordered" evidence="1">
    <location>
        <begin position="20"/>
        <end position="43"/>
    </location>
</feature>
<evidence type="ECO:0000313" key="2">
    <source>
        <dbReference type="EMBL" id="MFC5342659.1"/>
    </source>
</evidence>
<dbReference type="Proteomes" id="UP001596152">
    <property type="component" value="Unassembled WGS sequence"/>
</dbReference>
<evidence type="ECO:0000256" key="1">
    <source>
        <dbReference type="SAM" id="MobiDB-lite"/>
    </source>
</evidence>
<dbReference type="RefSeq" id="WP_374038582.1">
    <property type="nucleotide sequence ID" value="NZ_CP169082.1"/>
</dbReference>